<feature type="region of interest" description="Disordered" evidence="11">
    <location>
        <begin position="230"/>
        <end position="257"/>
    </location>
</feature>
<dbReference type="InterPro" id="IPR044791">
    <property type="entry name" value="Beta-glucanase/XTH"/>
</dbReference>
<name>A0A9Q1L1M7_9CARY</name>
<dbReference type="CDD" id="cd01657">
    <property type="entry name" value="Ribosomal_L7_archeal_euk"/>
    <property type="match status" value="1"/>
</dbReference>
<keyword evidence="5" id="KW-0689">Ribosomal protein</keyword>
<feature type="compositionally biased region" description="Basic and acidic residues" evidence="11">
    <location>
        <begin position="244"/>
        <end position="257"/>
    </location>
</feature>
<dbReference type="InterPro" id="IPR008263">
    <property type="entry name" value="GH16_AS"/>
</dbReference>
<dbReference type="InterPro" id="IPR016455">
    <property type="entry name" value="XTH"/>
</dbReference>
<dbReference type="InterPro" id="IPR010713">
    <property type="entry name" value="XET_C"/>
</dbReference>
<dbReference type="InterPro" id="IPR013320">
    <property type="entry name" value="ConA-like_dom_sf"/>
</dbReference>
<dbReference type="InterPro" id="IPR036919">
    <property type="entry name" value="Ribo_uL30_ferredoxin-like_sf"/>
</dbReference>
<feature type="region of interest" description="Disordered" evidence="11">
    <location>
        <begin position="280"/>
        <end position="312"/>
    </location>
</feature>
<dbReference type="Gene3D" id="3.30.1390.20">
    <property type="entry name" value="Ribosomal protein L30, ferredoxin-like fold domain"/>
    <property type="match status" value="1"/>
</dbReference>
<gene>
    <name evidence="13" type="ORF">Cgig2_014622</name>
</gene>
<dbReference type="GO" id="GO:0048046">
    <property type="term" value="C:apoplast"/>
    <property type="evidence" value="ECO:0007669"/>
    <property type="project" value="InterPro"/>
</dbReference>
<evidence type="ECO:0000256" key="2">
    <source>
        <dbReference type="ARBA" id="ARBA00012152"/>
    </source>
</evidence>
<dbReference type="Pfam" id="PF06955">
    <property type="entry name" value="XET_C"/>
    <property type="match status" value="1"/>
</dbReference>
<proteinExistence type="inferred from homology"/>
<dbReference type="FunFam" id="2.60.120.200:FF:000025">
    <property type="entry name" value="Xyloglucan endotransglucosylase/hydrolase"/>
    <property type="match status" value="1"/>
</dbReference>
<organism evidence="13 14">
    <name type="scientific">Carnegiea gigantea</name>
    <dbReference type="NCBI Taxonomy" id="171969"/>
    <lineage>
        <taxon>Eukaryota</taxon>
        <taxon>Viridiplantae</taxon>
        <taxon>Streptophyta</taxon>
        <taxon>Embryophyta</taxon>
        <taxon>Tracheophyta</taxon>
        <taxon>Spermatophyta</taxon>
        <taxon>Magnoliopsida</taxon>
        <taxon>eudicotyledons</taxon>
        <taxon>Gunneridae</taxon>
        <taxon>Pentapetalae</taxon>
        <taxon>Caryophyllales</taxon>
        <taxon>Cactineae</taxon>
        <taxon>Cactaceae</taxon>
        <taxon>Cactoideae</taxon>
        <taxon>Echinocereeae</taxon>
        <taxon>Carnegiea</taxon>
    </lineage>
</organism>
<dbReference type="PROSITE" id="PS00634">
    <property type="entry name" value="RIBOSOMAL_L30"/>
    <property type="match status" value="1"/>
</dbReference>
<evidence type="ECO:0000256" key="6">
    <source>
        <dbReference type="ARBA" id="ARBA00023157"/>
    </source>
</evidence>
<comment type="similarity">
    <text evidence="1">Belongs to the universal ribosomal protein uL30 family.</text>
</comment>
<dbReference type="GO" id="GO:0042546">
    <property type="term" value="P:cell wall biogenesis"/>
    <property type="evidence" value="ECO:0007669"/>
    <property type="project" value="InterPro"/>
</dbReference>
<dbReference type="InterPro" id="IPR016082">
    <property type="entry name" value="Ribosomal_uL30_ferredoxin-like"/>
</dbReference>
<keyword evidence="4" id="KW-0378">Hydrolase</keyword>
<evidence type="ECO:0000313" key="14">
    <source>
        <dbReference type="Proteomes" id="UP001153076"/>
    </source>
</evidence>
<dbReference type="Pfam" id="PF00327">
    <property type="entry name" value="Ribosomal_L30"/>
    <property type="match status" value="1"/>
</dbReference>
<evidence type="ECO:0000256" key="11">
    <source>
        <dbReference type="SAM" id="MobiDB-lite"/>
    </source>
</evidence>
<feature type="domain" description="GH16" evidence="12">
    <location>
        <begin position="320"/>
        <end position="529"/>
    </location>
</feature>
<dbReference type="InterPro" id="IPR000757">
    <property type="entry name" value="Beta-glucanase-like"/>
</dbReference>
<keyword evidence="9" id="KW-0326">Glycosidase</keyword>
<keyword evidence="8" id="KW-0687">Ribonucleoprotein</keyword>
<protein>
    <recommendedName>
        <fullName evidence="2">xyloglucan:xyloglucosyl transferase</fullName>
        <ecNumber evidence="2">2.4.1.207</ecNumber>
    </recommendedName>
</protein>
<accession>A0A9Q1L1M7</accession>
<evidence type="ECO:0000256" key="4">
    <source>
        <dbReference type="ARBA" id="ARBA00022801"/>
    </source>
</evidence>
<evidence type="ECO:0000313" key="13">
    <source>
        <dbReference type="EMBL" id="KAJ8452859.1"/>
    </source>
</evidence>
<evidence type="ECO:0000256" key="3">
    <source>
        <dbReference type="ARBA" id="ARBA00022679"/>
    </source>
</evidence>
<dbReference type="Gene3D" id="2.60.120.200">
    <property type="match status" value="1"/>
</dbReference>
<dbReference type="GO" id="GO:1990904">
    <property type="term" value="C:ribonucleoprotein complex"/>
    <property type="evidence" value="ECO:0007669"/>
    <property type="project" value="UniProtKB-KW"/>
</dbReference>
<dbReference type="GO" id="GO:0016762">
    <property type="term" value="F:xyloglucan:xyloglucosyl transferase activity"/>
    <property type="evidence" value="ECO:0007669"/>
    <property type="project" value="UniProtKB-EC"/>
</dbReference>
<comment type="caution">
    <text evidence="13">The sequence shown here is derived from an EMBL/GenBank/DDBJ whole genome shotgun (WGS) entry which is preliminary data.</text>
</comment>
<evidence type="ECO:0000259" key="12">
    <source>
        <dbReference type="PROSITE" id="PS51762"/>
    </source>
</evidence>
<dbReference type="PROSITE" id="PS01034">
    <property type="entry name" value="GH16_1"/>
    <property type="match status" value="1"/>
</dbReference>
<dbReference type="InterPro" id="IPR012988">
    <property type="entry name" value="Ribosomal_uL30_N_euk"/>
</dbReference>
<dbReference type="FunFam" id="3.30.1390.20:FF:000003">
    <property type="entry name" value="60S ribosomal protein L7"/>
    <property type="match status" value="1"/>
</dbReference>
<sequence>MAENEEPRLDYIEETVLKKRKHSEEWAIRRRQQLLERQWKIKENKKLAFKRAEQYIAEYRSKGFIRFPVPLKAQELDLVKMKHRTKRRKTTSMKPPSKLLFVVWIQGKKAIHPKLQKILKSLGLRRIFTGVFLKATEGTLAMLEKVEPYVTYGYPNLKIVKDLIYKKGHARLEKEKVPLTDNNIIEQALGKYNILCLEDVVHEIFNVGPHFKEVTHFLWPFSLAKPEGELQGRKNPFKTGGDSGNREEHSSISLHEKSLPSQQIKNVAFHTSVLSAPKIEFEEPQSVDQPPSFSYVSKEESNEETKEETLPPPLLYAPNNEANLAPSPVDNNAQEDIIGGLAEDFEITWGDGRGKFHDNGSLLTLSLDKYSGSGFQSKNEYLFAKIEMQIKLIPDNSAGTVTTFYLSSNGSAHDEIDFEFLGNLTGMPYTIHTNVYCEGKGHREQQFYLWFDPTADFHTYSILWTPLRIVFFVDGIPIREFKNMESLGVPFPKRQPMRIYSSLWNADDWATQGGRVHTDWSKAPFVASYRNFNAEACVWSSGSSSCGSDPQPSVSENAWLMEKLDAKSLEKIRWVQENYMTYDYCKDTWRFHDGLPKECNFRKSARSKLGQPPI</sequence>
<evidence type="ECO:0000256" key="5">
    <source>
        <dbReference type="ARBA" id="ARBA00022980"/>
    </source>
</evidence>
<dbReference type="PROSITE" id="PS51762">
    <property type="entry name" value="GH16_2"/>
    <property type="match status" value="1"/>
</dbReference>
<dbReference type="Pfam" id="PF00722">
    <property type="entry name" value="Glyco_hydro_16"/>
    <property type="match status" value="1"/>
</dbReference>
<dbReference type="Pfam" id="PF08079">
    <property type="entry name" value="Ribosomal_L30_N"/>
    <property type="match status" value="1"/>
</dbReference>
<evidence type="ECO:0000256" key="7">
    <source>
        <dbReference type="ARBA" id="ARBA00023180"/>
    </source>
</evidence>
<evidence type="ECO:0000256" key="9">
    <source>
        <dbReference type="ARBA" id="ARBA00023295"/>
    </source>
</evidence>
<dbReference type="SUPFAM" id="SSF49899">
    <property type="entry name" value="Concanavalin A-like lectins/glucanases"/>
    <property type="match status" value="1"/>
</dbReference>
<keyword evidence="6" id="KW-1015">Disulfide bond</keyword>
<dbReference type="OrthoDB" id="28644at2759"/>
<dbReference type="InterPro" id="IPR018038">
    <property type="entry name" value="Ribosomal_uL30_CS"/>
</dbReference>
<comment type="catalytic activity">
    <reaction evidence="10">
        <text>breaks a beta-(1-&gt;4) bond in the backbone of a xyloglucan and transfers the xyloglucanyl segment on to O-4 of the non-reducing terminal glucose residue of an acceptor, which can be a xyloglucan or an oligosaccharide of xyloglucan.</text>
        <dbReference type="EC" id="2.4.1.207"/>
    </reaction>
</comment>
<evidence type="ECO:0000256" key="8">
    <source>
        <dbReference type="ARBA" id="ARBA00023274"/>
    </source>
</evidence>
<dbReference type="InterPro" id="IPR035808">
    <property type="entry name" value="Ribosomal_uL30_euk_arc"/>
</dbReference>
<reference evidence="13" key="1">
    <citation type="submission" date="2022-04" db="EMBL/GenBank/DDBJ databases">
        <title>Carnegiea gigantea Genome sequencing and assembly v2.</title>
        <authorList>
            <person name="Copetti D."/>
            <person name="Sanderson M.J."/>
            <person name="Burquez A."/>
            <person name="Wojciechowski M.F."/>
        </authorList>
    </citation>
    <scope>NUCLEOTIDE SEQUENCE</scope>
    <source>
        <strain evidence="13">SGP5-SGP5p</strain>
        <tissue evidence="13">Aerial part</tissue>
    </source>
</reference>
<dbReference type="EMBL" id="JAKOGI010000002">
    <property type="protein sequence ID" value="KAJ8452859.1"/>
    <property type="molecule type" value="Genomic_DNA"/>
</dbReference>
<feature type="compositionally biased region" description="Polar residues" evidence="11">
    <location>
        <begin position="286"/>
        <end position="295"/>
    </location>
</feature>
<keyword evidence="3" id="KW-0808">Transferase</keyword>
<dbReference type="SUPFAM" id="SSF55129">
    <property type="entry name" value="Ribosomal protein L30p/L7e"/>
    <property type="match status" value="1"/>
</dbReference>
<keyword evidence="14" id="KW-1185">Reference proteome</keyword>
<dbReference type="CDD" id="cd02176">
    <property type="entry name" value="GH16_XET"/>
    <property type="match status" value="1"/>
</dbReference>
<evidence type="ECO:0000256" key="10">
    <source>
        <dbReference type="ARBA" id="ARBA00034022"/>
    </source>
</evidence>
<dbReference type="GO" id="GO:0004553">
    <property type="term" value="F:hydrolase activity, hydrolyzing O-glycosyl compounds"/>
    <property type="evidence" value="ECO:0007669"/>
    <property type="project" value="InterPro"/>
</dbReference>
<feature type="compositionally biased region" description="Basic and acidic residues" evidence="11">
    <location>
        <begin position="297"/>
        <end position="309"/>
    </location>
</feature>
<dbReference type="GO" id="GO:0005840">
    <property type="term" value="C:ribosome"/>
    <property type="evidence" value="ECO:0007669"/>
    <property type="project" value="UniProtKB-KW"/>
</dbReference>
<evidence type="ECO:0000256" key="1">
    <source>
        <dbReference type="ARBA" id="ARBA00007594"/>
    </source>
</evidence>
<dbReference type="AlphaFoldDB" id="A0A9Q1L1M7"/>
<dbReference type="Proteomes" id="UP001153076">
    <property type="component" value="Unassembled WGS sequence"/>
</dbReference>
<dbReference type="PANTHER" id="PTHR31062">
    <property type="entry name" value="XYLOGLUCAN ENDOTRANSGLUCOSYLASE/HYDROLASE PROTEIN 8-RELATED"/>
    <property type="match status" value="1"/>
</dbReference>
<dbReference type="EC" id="2.4.1.207" evidence="2"/>
<keyword evidence="7" id="KW-0325">Glycoprotein</keyword>
<dbReference type="GO" id="GO:0010411">
    <property type="term" value="P:xyloglucan metabolic process"/>
    <property type="evidence" value="ECO:0007669"/>
    <property type="project" value="InterPro"/>
</dbReference>